<sequence length="312" mass="36126">MSCKICQSNKAKVIRNKLRYDVKRDVLKCEDCGFVYLADFGKIDFYQGEEYRKNYGPNLNKISSCQEIFDTYLPFQAEMIKEIESALRPDSKVLDLGCSTGHFLAALKDKVGLRVGLELNQAQVLFIRERLDFKVYDQPIEAVEIVEGPFDVITSFQVLEHIKDPLKFLQAAAKNLKPGGYLYIEVPNLNDALLSVYKIKGYEDFYYREPHLSYFDERSFKKLLDQAGFEGEIKTVQRYNIFNHLNWLLTGQPQGEFSQGNNDPVLVQSHEVNEEVKDDLNKFIKSVNENYKELLNKHKLGENLSFLGKRFN</sequence>
<dbReference type="PANTHER" id="PTHR43861:SF1">
    <property type="entry name" value="TRANS-ACONITATE 2-METHYLTRANSFERASE"/>
    <property type="match status" value="1"/>
</dbReference>
<dbReference type="Pfam" id="PF13489">
    <property type="entry name" value="Methyltransf_23"/>
    <property type="match status" value="1"/>
</dbReference>
<evidence type="ECO:0000313" key="1">
    <source>
        <dbReference type="EMBL" id="OGY46925.1"/>
    </source>
</evidence>
<dbReference type="Proteomes" id="UP000178747">
    <property type="component" value="Unassembled WGS sequence"/>
</dbReference>
<protein>
    <recommendedName>
        <fullName evidence="3">Methyltransferase</fullName>
    </recommendedName>
</protein>
<organism evidence="1 2">
    <name type="scientific">Candidatus Buchananbacteria bacterium RIFCSPHIGHO2_02_FULL_38_8</name>
    <dbReference type="NCBI Taxonomy" id="1797538"/>
    <lineage>
        <taxon>Bacteria</taxon>
        <taxon>Candidatus Buchananiibacteriota</taxon>
    </lineage>
</organism>
<evidence type="ECO:0000313" key="2">
    <source>
        <dbReference type="Proteomes" id="UP000178747"/>
    </source>
</evidence>
<name>A0A1G1Y3K7_9BACT</name>
<proteinExistence type="predicted"/>
<comment type="caution">
    <text evidence="1">The sequence shown here is derived from an EMBL/GenBank/DDBJ whole genome shotgun (WGS) entry which is preliminary data.</text>
</comment>
<dbReference type="EMBL" id="MHIH01000063">
    <property type="protein sequence ID" value="OGY46925.1"/>
    <property type="molecule type" value="Genomic_DNA"/>
</dbReference>
<gene>
    <name evidence="1" type="ORF">A3J62_02035</name>
</gene>
<reference evidence="1 2" key="1">
    <citation type="journal article" date="2016" name="Nat. Commun.">
        <title>Thousands of microbial genomes shed light on interconnected biogeochemical processes in an aquifer system.</title>
        <authorList>
            <person name="Anantharaman K."/>
            <person name="Brown C.T."/>
            <person name="Hug L.A."/>
            <person name="Sharon I."/>
            <person name="Castelle C.J."/>
            <person name="Probst A.J."/>
            <person name="Thomas B.C."/>
            <person name="Singh A."/>
            <person name="Wilkins M.J."/>
            <person name="Karaoz U."/>
            <person name="Brodie E.L."/>
            <person name="Williams K.H."/>
            <person name="Hubbard S.S."/>
            <person name="Banfield J.F."/>
        </authorList>
    </citation>
    <scope>NUCLEOTIDE SEQUENCE [LARGE SCALE GENOMIC DNA]</scope>
</reference>
<accession>A0A1G1Y3K7</accession>
<dbReference type="InterPro" id="IPR029063">
    <property type="entry name" value="SAM-dependent_MTases_sf"/>
</dbReference>
<dbReference type="CDD" id="cd02440">
    <property type="entry name" value="AdoMet_MTases"/>
    <property type="match status" value="1"/>
</dbReference>
<evidence type="ECO:0008006" key="3">
    <source>
        <dbReference type="Google" id="ProtNLM"/>
    </source>
</evidence>
<dbReference type="PANTHER" id="PTHR43861">
    <property type="entry name" value="TRANS-ACONITATE 2-METHYLTRANSFERASE-RELATED"/>
    <property type="match status" value="1"/>
</dbReference>
<dbReference type="AlphaFoldDB" id="A0A1G1Y3K7"/>
<dbReference type="SUPFAM" id="SSF53335">
    <property type="entry name" value="S-adenosyl-L-methionine-dependent methyltransferases"/>
    <property type="match status" value="1"/>
</dbReference>
<dbReference type="Gene3D" id="3.40.50.150">
    <property type="entry name" value="Vaccinia Virus protein VP39"/>
    <property type="match status" value="1"/>
</dbReference>